<organism evidence="1 2">
    <name type="scientific">Actinoplanes ianthinogenes</name>
    <dbReference type="NCBI Taxonomy" id="122358"/>
    <lineage>
        <taxon>Bacteria</taxon>
        <taxon>Bacillati</taxon>
        <taxon>Actinomycetota</taxon>
        <taxon>Actinomycetes</taxon>
        <taxon>Micromonosporales</taxon>
        <taxon>Micromonosporaceae</taxon>
        <taxon>Actinoplanes</taxon>
    </lineage>
</organism>
<name>A0ABM7M9R2_9ACTN</name>
<dbReference type="EMBL" id="AP023356">
    <property type="protein sequence ID" value="BCJ48361.1"/>
    <property type="molecule type" value="Genomic_DNA"/>
</dbReference>
<dbReference type="Proteomes" id="UP000676967">
    <property type="component" value="Chromosome"/>
</dbReference>
<dbReference type="InterPro" id="IPR006764">
    <property type="entry name" value="SAM_dep_MeTrfase_SAV2177_type"/>
</dbReference>
<reference evidence="1 2" key="1">
    <citation type="submission" date="2020-08" db="EMBL/GenBank/DDBJ databases">
        <title>Whole genome shotgun sequence of Actinoplanes ianthinogenes NBRC 13996.</title>
        <authorList>
            <person name="Komaki H."/>
            <person name="Tamura T."/>
        </authorList>
    </citation>
    <scope>NUCLEOTIDE SEQUENCE [LARGE SCALE GENOMIC DNA]</scope>
    <source>
        <strain evidence="1 2">NBRC 13996</strain>
    </source>
</reference>
<evidence type="ECO:0008006" key="3">
    <source>
        <dbReference type="Google" id="ProtNLM"/>
    </source>
</evidence>
<dbReference type="Pfam" id="PF04672">
    <property type="entry name" value="Methyltransf_19"/>
    <property type="match status" value="1"/>
</dbReference>
<dbReference type="Gene3D" id="3.40.50.150">
    <property type="entry name" value="Vaccinia Virus protein VP39"/>
    <property type="match status" value="1"/>
</dbReference>
<proteinExistence type="predicted"/>
<evidence type="ECO:0000313" key="1">
    <source>
        <dbReference type="EMBL" id="BCJ48361.1"/>
    </source>
</evidence>
<keyword evidence="2" id="KW-1185">Reference proteome</keyword>
<protein>
    <recommendedName>
        <fullName evidence="3">S-adenosyl methyltransferase</fullName>
    </recommendedName>
</protein>
<gene>
    <name evidence="1" type="ORF">Aiant_90180</name>
</gene>
<sequence>MPVRSIDYSGWMGEKDDIGRLSTSRRYNQWLGGKDHYAADRESTATIVGALPSVVVAAREGRAMLLRAVRHLVADLGIRQILDIGAGQPITPNVHEVAQAADPGCRVLYVDNDPLVGVHHRGTIVSSPEGAAEFAEGDLLDAEKVIEAAGAVLDLDQPVAVLLSSVLHLIDDDARAHEAVRTLIAALAPGSYLVIVHGTFDTLPAEVQAKAQEIIDGRQHGVYRARSRAEVAAFVDGLELVEPGLVSSVEWRPGPDIVTSVTDAMCWTVVARVS</sequence>
<evidence type="ECO:0000313" key="2">
    <source>
        <dbReference type="Proteomes" id="UP000676967"/>
    </source>
</evidence>
<dbReference type="InterPro" id="IPR029063">
    <property type="entry name" value="SAM-dependent_MTases_sf"/>
</dbReference>
<dbReference type="PIRSF" id="PIRSF017393">
    <property type="entry name" value="MTase_SAV2177"/>
    <property type="match status" value="1"/>
</dbReference>
<dbReference type="SUPFAM" id="SSF53335">
    <property type="entry name" value="S-adenosyl-L-methionine-dependent methyltransferases"/>
    <property type="match status" value="1"/>
</dbReference>
<accession>A0ABM7M9R2</accession>